<feature type="transmembrane region" description="Helical" evidence="1">
    <location>
        <begin position="68"/>
        <end position="88"/>
    </location>
</feature>
<evidence type="ECO:0000313" key="3">
    <source>
        <dbReference type="Proteomes" id="UP001370100"/>
    </source>
</evidence>
<protein>
    <recommendedName>
        <fullName evidence="4">DoxX family membrane protein</fullName>
    </recommendedName>
</protein>
<keyword evidence="1" id="KW-0812">Transmembrane</keyword>
<accession>A0ABU8N061</accession>
<dbReference type="EMBL" id="JBBEGL010000001">
    <property type="protein sequence ID" value="MEJ2885755.1"/>
    <property type="molecule type" value="Genomic_DNA"/>
</dbReference>
<keyword evidence="1" id="KW-1133">Transmembrane helix</keyword>
<evidence type="ECO:0000256" key="1">
    <source>
        <dbReference type="SAM" id="Phobius"/>
    </source>
</evidence>
<comment type="caution">
    <text evidence="2">The sequence shown here is derived from an EMBL/GenBank/DDBJ whole genome shotgun (WGS) entry which is preliminary data.</text>
</comment>
<sequence length="140" mass="15129">MIRGAARILLGLFLLVAGTAHLTVARDAFRAQVPTWFPADADAVVVVSGVVEIVLGLALVALVRHRALVGLVVAAFFVAIFPGNVAQFVEGRSAFGLDTDAARGVRLLFQPVLVAWALWCTGAWELLRRNSRRARTRPRS</sequence>
<proteinExistence type="predicted"/>
<evidence type="ECO:0008006" key="4">
    <source>
        <dbReference type="Google" id="ProtNLM"/>
    </source>
</evidence>
<name>A0ABU8N061_9PSEU</name>
<dbReference type="Proteomes" id="UP001370100">
    <property type="component" value="Unassembled WGS sequence"/>
</dbReference>
<feature type="transmembrane region" description="Helical" evidence="1">
    <location>
        <begin position="108"/>
        <end position="127"/>
    </location>
</feature>
<feature type="transmembrane region" description="Helical" evidence="1">
    <location>
        <begin position="41"/>
        <end position="61"/>
    </location>
</feature>
<dbReference type="RefSeq" id="WP_337712218.1">
    <property type="nucleotide sequence ID" value="NZ_JBBEGL010000001.1"/>
</dbReference>
<evidence type="ECO:0000313" key="2">
    <source>
        <dbReference type="EMBL" id="MEJ2885755.1"/>
    </source>
</evidence>
<reference evidence="2 3" key="1">
    <citation type="submission" date="2024-03" db="EMBL/GenBank/DDBJ databases">
        <title>Actinomycetospora sp. OC33-EN06, a novel actinomycete isolated from wild orchid (Aerides multiflora).</title>
        <authorList>
            <person name="Suriyachadkun C."/>
        </authorList>
    </citation>
    <scope>NUCLEOTIDE SEQUENCE [LARGE SCALE GENOMIC DNA]</scope>
    <source>
        <strain evidence="2 3">OC33-EN06</strain>
    </source>
</reference>
<organism evidence="2 3">
    <name type="scientific">Actinomycetospora aeridis</name>
    <dbReference type="NCBI Taxonomy" id="3129231"/>
    <lineage>
        <taxon>Bacteria</taxon>
        <taxon>Bacillati</taxon>
        <taxon>Actinomycetota</taxon>
        <taxon>Actinomycetes</taxon>
        <taxon>Pseudonocardiales</taxon>
        <taxon>Pseudonocardiaceae</taxon>
        <taxon>Actinomycetospora</taxon>
    </lineage>
</organism>
<keyword evidence="1" id="KW-0472">Membrane</keyword>
<gene>
    <name evidence="2" type="ORF">WCD41_04785</name>
</gene>
<dbReference type="PANTHER" id="PTHR36974">
    <property type="entry name" value="MEMBRANE PROTEIN-RELATED"/>
    <property type="match status" value="1"/>
</dbReference>
<keyword evidence="3" id="KW-1185">Reference proteome</keyword>
<dbReference type="PANTHER" id="PTHR36974:SF1">
    <property type="entry name" value="DOXX FAMILY MEMBRANE PROTEIN"/>
    <property type="match status" value="1"/>
</dbReference>